<dbReference type="GO" id="GO:0098552">
    <property type="term" value="C:side of membrane"/>
    <property type="evidence" value="ECO:0007669"/>
    <property type="project" value="UniProtKB-KW"/>
</dbReference>
<evidence type="ECO:0000256" key="7">
    <source>
        <dbReference type="ARBA" id="ARBA00022801"/>
    </source>
</evidence>
<feature type="disulfide bond" evidence="16">
    <location>
        <begin position="377"/>
        <end position="388"/>
    </location>
</feature>
<evidence type="ECO:0000313" key="19">
    <source>
        <dbReference type="Proteomes" id="UP000472268"/>
    </source>
</evidence>
<dbReference type="InterPro" id="IPR013785">
    <property type="entry name" value="Aldolase_TIM"/>
</dbReference>
<reference evidence="18" key="2">
    <citation type="submission" date="2025-08" db="UniProtKB">
        <authorList>
            <consortium name="Ensembl"/>
        </authorList>
    </citation>
    <scope>IDENTIFICATION</scope>
</reference>
<dbReference type="GO" id="GO:0005886">
    <property type="term" value="C:plasma membrane"/>
    <property type="evidence" value="ECO:0007669"/>
    <property type="project" value="UniProtKB-SubCell"/>
</dbReference>
<dbReference type="PANTHER" id="PTHR11769:SF20">
    <property type="entry name" value="HYALURONIDASE PH-20"/>
    <property type="match status" value="1"/>
</dbReference>
<evidence type="ECO:0000256" key="12">
    <source>
        <dbReference type="ARBA" id="ARBA00023295"/>
    </source>
</evidence>
<dbReference type="EC" id="3.2.1.35" evidence="13 17"/>
<evidence type="ECO:0000313" key="18">
    <source>
        <dbReference type="Ensembl" id="ENSSSUP00005026606.1"/>
    </source>
</evidence>
<evidence type="ECO:0000256" key="2">
    <source>
        <dbReference type="ARBA" id="ARBA00004609"/>
    </source>
</evidence>
<keyword evidence="9 16" id="KW-1015">Disulfide bond</keyword>
<organism evidence="18 19">
    <name type="scientific">Suricata suricatta</name>
    <name type="common">Meerkat</name>
    <dbReference type="NCBI Taxonomy" id="37032"/>
    <lineage>
        <taxon>Eukaryota</taxon>
        <taxon>Metazoa</taxon>
        <taxon>Chordata</taxon>
        <taxon>Craniata</taxon>
        <taxon>Vertebrata</taxon>
        <taxon>Euteleostomi</taxon>
        <taxon>Mammalia</taxon>
        <taxon>Eutheria</taxon>
        <taxon>Laurasiatheria</taxon>
        <taxon>Carnivora</taxon>
        <taxon>Feliformia</taxon>
        <taxon>Herpestidae</taxon>
        <taxon>Suricata</taxon>
    </lineage>
</organism>
<sequence>MGMLMLKHIFFRSFVTSSGATQAAFLFLLIPCCLPQDFTAPPLIPSVSFLWGWNVPTERCATMFNVQLDLSLFSITGSPLKSATGQAITLFYADRLGYYPHIIENTGASVHGGIPQLGSLEKHLEKAKADIAHYIPTQGLGLAVIDWEGWRPLWARNWRPKDIYRTLSIELVQKERNQLNATEAAKRAKVDFENAGKCFMLTTLKLGKSLRPNYLWGYYLFPDCYNHHNRDPNYNGSCPQIEYKRNEELSWLWNESTALFPSVYLTSKLESSPNASLFVRNRVQEAIRISRVPGATRPLPIFVYTRPVFTDLDLKYLSEGDLVNTIGETVSLGVSGMIIWGSLNLSQNVQACTELDSYMKNKLNPYLINVTLAAKMCNQVLCREKGVCARKNWNSSDYLHLNPGSFTIQLENSGNYTVSGEPTLEDLQKFSEKFYCLCYANVNCKERVDMTKIRTVKQHLPTTENFSEC</sequence>
<evidence type="ECO:0000256" key="6">
    <source>
        <dbReference type="ARBA" id="ARBA00022729"/>
    </source>
</evidence>
<feature type="disulfide bond" evidence="16">
    <location>
        <begin position="438"/>
        <end position="444"/>
    </location>
</feature>
<comment type="subcellular location">
    <subcellularLocation>
        <location evidence="2">Cell membrane</location>
        <topology evidence="2">Lipid-anchor</topology>
        <topology evidence="2">GPI-anchor</topology>
    </subcellularLocation>
</comment>
<reference evidence="18 19" key="1">
    <citation type="submission" date="2019-05" db="EMBL/GenBank/DDBJ databases">
        <title>A Chromosome-scale Meerkat (S. suricatta) Genome Assembly.</title>
        <authorList>
            <person name="Dudchenko O."/>
            <person name="Lieberman Aiden E."/>
            <person name="Tung J."/>
            <person name="Barreiro L.B."/>
            <person name="Clutton-Brock T.H."/>
        </authorList>
    </citation>
    <scope>NUCLEOTIDE SEQUENCE [LARGE SCALE GENOMIC DNA]</scope>
</reference>
<dbReference type="Pfam" id="PF01630">
    <property type="entry name" value="Glyco_hydro_56"/>
    <property type="match status" value="1"/>
</dbReference>
<evidence type="ECO:0000256" key="10">
    <source>
        <dbReference type="ARBA" id="ARBA00023180"/>
    </source>
</evidence>
<dbReference type="SUPFAM" id="SSF51445">
    <property type="entry name" value="(Trans)glycosidases"/>
    <property type="match status" value="1"/>
</dbReference>
<dbReference type="OMA" id="RAKIVFE"/>
<keyword evidence="12 13" id="KW-0326">Glycosidase</keyword>
<feature type="disulfide bond" evidence="16">
    <location>
        <begin position="60"/>
        <end position="352"/>
    </location>
</feature>
<evidence type="ECO:0000256" key="3">
    <source>
        <dbReference type="ARBA" id="ARBA00008871"/>
    </source>
</evidence>
<dbReference type="InterPro" id="IPR018155">
    <property type="entry name" value="Hyaluronidase"/>
</dbReference>
<reference evidence="18" key="3">
    <citation type="submission" date="2025-09" db="UniProtKB">
        <authorList>
            <consortium name="Ensembl"/>
        </authorList>
    </citation>
    <scope>IDENTIFICATION</scope>
</reference>
<dbReference type="AlphaFoldDB" id="A0A673UZ47"/>
<keyword evidence="10" id="KW-0325">Glycoprotein</keyword>
<dbReference type="FunFam" id="3.20.20.70:FF:000065">
    <property type="entry name" value="Hyaluronidase"/>
    <property type="match status" value="1"/>
</dbReference>
<keyword evidence="5" id="KW-0336">GPI-anchor</keyword>
<dbReference type="GO" id="GO:0004415">
    <property type="term" value="F:hyalurononglucosaminidase activity"/>
    <property type="evidence" value="ECO:0007669"/>
    <property type="project" value="UniProtKB-UniRule"/>
</dbReference>
<evidence type="ECO:0000256" key="17">
    <source>
        <dbReference type="RuleBase" id="RU610713"/>
    </source>
</evidence>
<evidence type="ECO:0000256" key="9">
    <source>
        <dbReference type="ARBA" id="ARBA00023157"/>
    </source>
</evidence>
<keyword evidence="4" id="KW-1003">Cell membrane</keyword>
<dbReference type="InterPro" id="IPR001439">
    <property type="entry name" value="Hyaluronidase_PH20/Hyal5"/>
</dbReference>
<feature type="glycosylation site" description="N-linked (GlcNAc...) asparagine" evidence="15">
    <location>
        <position position="369"/>
    </location>
</feature>
<name>A0A673UZ47_SURSU</name>
<evidence type="ECO:0000256" key="11">
    <source>
        <dbReference type="ARBA" id="ARBA00023288"/>
    </source>
</evidence>
<dbReference type="Ensembl" id="ENSSSUT00005030420.1">
    <property type="protein sequence ID" value="ENSSSUP00005026606.1"/>
    <property type="gene ID" value="ENSSSUG00005017275.1"/>
</dbReference>
<comment type="similarity">
    <text evidence="3 13 17">Belongs to the glycosyl hydrolase 56 family.</text>
</comment>
<protein>
    <recommendedName>
        <fullName evidence="13 17">Hyaluronidase</fullName>
        <ecNumber evidence="13 17">3.2.1.35</ecNumber>
    </recommendedName>
</protein>
<dbReference type="PRINTS" id="PR00848">
    <property type="entry name" value="SPERMPH20"/>
</dbReference>
<evidence type="ECO:0000256" key="16">
    <source>
        <dbReference type="PIRSR" id="PIRSR038193-3"/>
    </source>
</evidence>
<comment type="catalytic activity">
    <reaction evidence="1 13 17">
        <text>Random hydrolysis of (1-&gt;4)-linkages between N-acetyl-beta-D-glucosamine and D-glucuronate residues in hyaluronate.</text>
        <dbReference type="EC" id="3.2.1.35"/>
    </reaction>
</comment>
<dbReference type="PANTHER" id="PTHR11769">
    <property type="entry name" value="HYALURONIDASE"/>
    <property type="match status" value="1"/>
</dbReference>
<dbReference type="PIRSF" id="PIRSF500773">
    <property type="entry name" value="Hyaluronidase_PH20_Hyal5"/>
    <property type="match status" value="1"/>
</dbReference>
<feature type="disulfide bond" evidence="16">
    <location>
        <begin position="382"/>
        <end position="436"/>
    </location>
</feature>
<evidence type="ECO:0000256" key="15">
    <source>
        <dbReference type="PIRSR" id="PIRSR038193-2"/>
    </source>
</evidence>
<keyword evidence="8" id="KW-0472">Membrane</keyword>
<dbReference type="GlyCosmos" id="A0A673UZ47">
    <property type="glycosylation" value="1 site, No reported glycans"/>
</dbReference>
<evidence type="ECO:0000256" key="4">
    <source>
        <dbReference type="ARBA" id="ARBA00022475"/>
    </source>
</evidence>
<dbReference type="InterPro" id="IPR017853">
    <property type="entry name" value="GH"/>
</dbReference>
<keyword evidence="6" id="KW-0732">Signal</keyword>
<accession>A0A673UZ47</accession>
<dbReference type="GO" id="GO:0005975">
    <property type="term" value="P:carbohydrate metabolic process"/>
    <property type="evidence" value="ECO:0007669"/>
    <property type="project" value="UniProtKB-UniRule"/>
</dbReference>
<dbReference type="PIRSF" id="PIRSF038193">
    <property type="entry name" value="Hyaluronidase"/>
    <property type="match status" value="1"/>
</dbReference>
<feature type="active site" description="Proton donor" evidence="14">
    <location>
        <position position="148"/>
    </location>
</feature>
<evidence type="ECO:0000256" key="5">
    <source>
        <dbReference type="ARBA" id="ARBA00022622"/>
    </source>
</evidence>
<proteinExistence type="inferred from homology"/>
<evidence type="ECO:0000256" key="14">
    <source>
        <dbReference type="PIRSR" id="PIRSR038193-1"/>
    </source>
</evidence>
<dbReference type="GO" id="GO:0001669">
    <property type="term" value="C:acrosomal vesicle"/>
    <property type="evidence" value="ECO:0007669"/>
    <property type="project" value="TreeGrafter"/>
</dbReference>
<keyword evidence="7 13" id="KW-0378">Hydrolase</keyword>
<gene>
    <name evidence="18" type="primary">SPAM1</name>
</gene>
<feature type="disulfide bond" evidence="16">
    <location>
        <begin position="224"/>
        <end position="238"/>
    </location>
</feature>
<evidence type="ECO:0000256" key="1">
    <source>
        <dbReference type="ARBA" id="ARBA00000251"/>
    </source>
</evidence>
<dbReference type="Proteomes" id="UP000472268">
    <property type="component" value="Chromosome 2"/>
</dbReference>
<dbReference type="PRINTS" id="PR00846">
    <property type="entry name" value="GLHYDRLASE56"/>
</dbReference>
<evidence type="ECO:0000256" key="13">
    <source>
        <dbReference type="PIRNR" id="PIRNR038193"/>
    </source>
</evidence>
<evidence type="ECO:0000256" key="8">
    <source>
        <dbReference type="ARBA" id="ARBA00023136"/>
    </source>
</evidence>
<keyword evidence="11" id="KW-0449">Lipoprotein</keyword>
<dbReference type="Gene3D" id="3.20.20.70">
    <property type="entry name" value="Aldolase class I"/>
    <property type="match status" value="1"/>
</dbReference>
<keyword evidence="19" id="KW-1185">Reference proteome</keyword>
<dbReference type="GO" id="GO:0030214">
    <property type="term" value="P:hyaluronan catabolic process"/>
    <property type="evidence" value="ECO:0007669"/>
    <property type="project" value="TreeGrafter"/>
</dbReference>
<dbReference type="GO" id="GO:0007342">
    <property type="term" value="P:fusion of sperm to egg plasma membrane involved in single fertilization"/>
    <property type="evidence" value="ECO:0007669"/>
    <property type="project" value="InterPro"/>
</dbReference>